<comment type="caution">
    <text evidence="2">The sequence shown here is derived from an EMBL/GenBank/DDBJ whole genome shotgun (WGS) entry which is preliminary data.</text>
</comment>
<organism evidence="2 3">
    <name type="scientific">Neobacillus cucumis</name>
    <dbReference type="NCBI Taxonomy" id="1740721"/>
    <lineage>
        <taxon>Bacteria</taxon>
        <taxon>Bacillati</taxon>
        <taxon>Bacillota</taxon>
        <taxon>Bacilli</taxon>
        <taxon>Bacillales</taxon>
        <taxon>Bacillaceae</taxon>
        <taxon>Neobacillus</taxon>
    </lineage>
</organism>
<accession>A0A2N5HCT8</accession>
<sequence>MFSFRGDAHKIYLKLKRALKNEQSFESVKEMNQIEQIQDFYLTIDSPTLKKIYLCMIKEKNGSGMIPLLVSSGPWLLLLFSEQLHKFLFKEGSFLWIFFVFAYISILTLSVILHFHEKSWASVHIEIIQEILQDRKQSI</sequence>
<reference evidence="2 3" key="1">
    <citation type="submission" date="2017-11" db="EMBL/GenBank/DDBJ databases">
        <title>Comparitive Functional Genomics of Dry Heat Resistant strains isolated from the Viking Spacecraft.</title>
        <authorList>
            <person name="Seuylemezian A."/>
            <person name="Cooper K."/>
            <person name="Vaishampayan P."/>
        </authorList>
    </citation>
    <scope>NUCLEOTIDE SEQUENCE [LARGE SCALE GENOMIC DNA]</scope>
    <source>
        <strain evidence="2 3">V32-6</strain>
    </source>
</reference>
<keyword evidence="3" id="KW-1185">Reference proteome</keyword>
<feature type="transmembrane region" description="Helical" evidence="1">
    <location>
        <begin position="93"/>
        <end position="115"/>
    </location>
</feature>
<feature type="transmembrane region" description="Helical" evidence="1">
    <location>
        <begin position="64"/>
        <end position="81"/>
    </location>
</feature>
<gene>
    <name evidence="2" type="ORF">CVD27_15205</name>
</gene>
<keyword evidence="1" id="KW-0472">Membrane</keyword>
<evidence type="ECO:0000313" key="2">
    <source>
        <dbReference type="EMBL" id="PLS03320.1"/>
    </source>
</evidence>
<keyword evidence="1" id="KW-1133">Transmembrane helix</keyword>
<protein>
    <submittedName>
        <fullName evidence="2">Uncharacterized protein</fullName>
    </submittedName>
</protein>
<dbReference type="EMBL" id="PGVE01000058">
    <property type="protein sequence ID" value="PLS03320.1"/>
    <property type="molecule type" value="Genomic_DNA"/>
</dbReference>
<dbReference type="AlphaFoldDB" id="A0A2N5HCT8"/>
<dbReference type="OrthoDB" id="2734115at2"/>
<dbReference type="Proteomes" id="UP000234950">
    <property type="component" value="Unassembled WGS sequence"/>
</dbReference>
<dbReference type="RefSeq" id="WP_101648743.1">
    <property type="nucleotide sequence ID" value="NZ_PGVE01000058.1"/>
</dbReference>
<evidence type="ECO:0000256" key="1">
    <source>
        <dbReference type="SAM" id="Phobius"/>
    </source>
</evidence>
<proteinExistence type="predicted"/>
<name>A0A2N5HCT8_9BACI</name>
<evidence type="ECO:0000313" key="3">
    <source>
        <dbReference type="Proteomes" id="UP000234950"/>
    </source>
</evidence>
<keyword evidence="1" id="KW-0812">Transmembrane</keyword>